<reference evidence="2" key="2">
    <citation type="submission" date="2023-03" db="EMBL/GenBank/DDBJ databases">
        <authorList>
            <person name="Inwood S.N."/>
            <person name="Skelly J.G."/>
            <person name="Guhlin J."/>
            <person name="Harrop T.W.R."/>
            <person name="Goldson S.G."/>
            <person name="Dearden P.K."/>
        </authorList>
    </citation>
    <scope>NUCLEOTIDE SEQUENCE</scope>
    <source>
        <strain evidence="2">Irish</strain>
        <tissue evidence="2">Whole body</tissue>
    </source>
</reference>
<feature type="region of interest" description="Disordered" evidence="1">
    <location>
        <begin position="375"/>
        <end position="406"/>
    </location>
</feature>
<proteinExistence type="predicted"/>
<accession>A0AA39FR32</accession>
<sequence>MDKTRDYYNNLNSIDNDGIHLISKPDESLARLAAIKGRPRPQNFIFHDQRGVIQDEWNIPILYHWGRHRFNKKIPTPLEMEKNQGNLKYSKVIPNRDINDNIRLTKKYWWLDKNLEKYYIKFSRRNIKKYGNGSNYSDVFWKKVEYCGAPHNLVLDHLFKQNNNDEAVWETPKNVSKISQNVAETVSTKIDNRFDTLSDNDKEIDINSVTATQPKKISLPIYALAESCTIKNLAKILRNNPELCGKFRLCHPTGSRFITITTNDVSTFNLTKSTLDLNKIYYYSYTPKHLRPKSLVLKGIRGDYTIEEIQEELNSKKPESITITKVMLAKFSTTKLQKELGLKNTQASKIRPNLNTTRNVDRPLKKNIRDFTTTIADKGEKNKPGNLSTTTANGEKNNSKNDEEWETPKLTTKLSQLNNDPVSTITSNEFDNLSNNGEEINLESTTQTKKTVLPIYALAESCTIRNLATILRNKVEICGKFRLNHPTSGSKYITITTNDVSTFTLSKETLDLNKIPYFSYKLEMKF</sequence>
<reference evidence="2" key="1">
    <citation type="journal article" date="2023" name="bioRxiv">
        <title>Scaffold-level genome assemblies of two parasitoid biocontrol wasps reveal the parthenogenesis mechanism and an associated novel virus.</title>
        <authorList>
            <person name="Inwood S."/>
            <person name="Skelly J."/>
            <person name="Guhlin J."/>
            <person name="Harrop T."/>
            <person name="Goldson S."/>
            <person name="Dearden P."/>
        </authorList>
    </citation>
    <scope>NUCLEOTIDE SEQUENCE</scope>
    <source>
        <strain evidence="2">Irish</strain>
        <tissue evidence="2">Whole body</tissue>
    </source>
</reference>
<dbReference type="EMBL" id="JAQQBS010000002">
    <property type="protein sequence ID" value="KAK0174138.1"/>
    <property type="molecule type" value="Genomic_DNA"/>
</dbReference>
<protein>
    <submittedName>
        <fullName evidence="2">Uncharacterized protein</fullName>
    </submittedName>
</protein>
<evidence type="ECO:0000256" key="1">
    <source>
        <dbReference type="SAM" id="MobiDB-lite"/>
    </source>
</evidence>
<evidence type="ECO:0000313" key="3">
    <source>
        <dbReference type="Proteomes" id="UP001168990"/>
    </source>
</evidence>
<keyword evidence="3" id="KW-1185">Reference proteome</keyword>
<organism evidence="2 3">
    <name type="scientific">Microctonus aethiopoides</name>
    <dbReference type="NCBI Taxonomy" id="144406"/>
    <lineage>
        <taxon>Eukaryota</taxon>
        <taxon>Metazoa</taxon>
        <taxon>Ecdysozoa</taxon>
        <taxon>Arthropoda</taxon>
        <taxon>Hexapoda</taxon>
        <taxon>Insecta</taxon>
        <taxon>Pterygota</taxon>
        <taxon>Neoptera</taxon>
        <taxon>Endopterygota</taxon>
        <taxon>Hymenoptera</taxon>
        <taxon>Apocrita</taxon>
        <taxon>Ichneumonoidea</taxon>
        <taxon>Braconidae</taxon>
        <taxon>Euphorinae</taxon>
        <taxon>Microctonus</taxon>
    </lineage>
</organism>
<name>A0AA39FR32_9HYME</name>
<dbReference type="AlphaFoldDB" id="A0AA39FR32"/>
<evidence type="ECO:0000313" key="2">
    <source>
        <dbReference type="EMBL" id="KAK0174138.1"/>
    </source>
</evidence>
<comment type="caution">
    <text evidence="2">The sequence shown here is derived from an EMBL/GenBank/DDBJ whole genome shotgun (WGS) entry which is preliminary data.</text>
</comment>
<dbReference type="Proteomes" id="UP001168990">
    <property type="component" value="Unassembled WGS sequence"/>
</dbReference>
<feature type="compositionally biased region" description="Polar residues" evidence="1">
    <location>
        <begin position="385"/>
        <end position="396"/>
    </location>
</feature>
<gene>
    <name evidence="2" type="ORF">PV328_007247</name>
</gene>